<gene>
    <name evidence="2" type="ORF">QR685DRAFT_524175</name>
</gene>
<name>A0ABR3DDB5_NEUIN</name>
<keyword evidence="3" id="KW-1185">Reference proteome</keyword>
<dbReference type="EMBL" id="JAVLET010000004">
    <property type="protein sequence ID" value="KAL0470642.1"/>
    <property type="molecule type" value="Genomic_DNA"/>
</dbReference>
<evidence type="ECO:0000313" key="2">
    <source>
        <dbReference type="EMBL" id="KAL0470642.1"/>
    </source>
</evidence>
<keyword evidence="1" id="KW-0732">Signal</keyword>
<sequence length="93" mass="10143">MPSITHSRTLLALSGLFSMGIVRRVRGGSVSVVSQSHVPLRGHLVYSNSSKLRFVSIPILFEPHVACTVTILFSGHITNAQHLRGHSFSHLPC</sequence>
<reference evidence="2 3" key="1">
    <citation type="submission" date="2023-09" db="EMBL/GenBank/DDBJ databases">
        <title>Multi-omics analysis of a traditional fermented food reveals byproduct-associated fungal strains for waste-to-food upcycling.</title>
        <authorList>
            <consortium name="Lawrence Berkeley National Laboratory"/>
            <person name="Rekdal V.M."/>
            <person name="Villalobos-Escobedo J.M."/>
            <person name="Rodriguez-Valeron N."/>
            <person name="Garcia M.O."/>
            <person name="Vasquez D.P."/>
            <person name="Damayanti I."/>
            <person name="Sorensen P.M."/>
            <person name="Baidoo E.E."/>
            <person name="De Carvalho A.C."/>
            <person name="Riley R."/>
            <person name="Lipzen A."/>
            <person name="He G."/>
            <person name="Yan M."/>
            <person name="Haridas S."/>
            <person name="Daum C."/>
            <person name="Yoshinaga Y."/>
            <person name="Ng V."/>
            <person name="Grigoriev I.V."/>
            <person name="Munk R."/>
            <person name="Nuraida L."/>
            <person name="Wijaya C.H."/>
            <person name="Morales P.-C."/>
            <person name="Keasling J.D."/>
        </authorList>
    </citation>
    <scope>NUCLEOTIDE SEQUENCE [LARGE SCALE GENOMIC DNA]</scope>
    <source>
        <strain evidence="2 3">FGSC 2613</strain>
    </source>
</reference>
<feature type="signal peptide" evidence="1">
    <location>
        <begin position="1"/>
        <end position="27"/>
    </location>
</feature>
<comment type="caution">
    <text evidence="2">The sequence shown here is derived from an EMBL/GenBank/DDBJ whole genome shotgun (WGS) entry which is preliminary data.</text>
</comment>
<feature type="chain" id="PRO_5047327358" description="Secreted protein" evidence="1">
    <location>
        <begin position="28"/>
        <end position="93"/>
    </location>
</feature>
<organism evidence="2 3">
    <name type="scientific">Neurospora intermedia</name>
    <dbReference type="NCBI Taxonomy" id="5142"/>
    <lineage>
        <taxon>Eukaryota</taxon>
        <taxon>Fungi</taxon>
        <taxon>Dikarya</taxon>
        <taxon>Ascomycota</taxon>
        <taxon>Pezizomycotina</taxon>
        <taxon>Sordariomycetes</taxon>
        <taxon>Sordariomycetidae</taxon>
        <taxon>Sordariales</taxon>
        <taxon>Sordariaceae</taxon>
        <taxon>Neurospora</taxon>
    </lineage>
</organism>
<dbReference type="Proteomes" id="UP001451303">
    <property type="component" value="Unassembled WGS sequence"/>
</dbReference>
<proteinExistence type="predicted"/>
<protein>
    <recommendedName>
        <fullName evidence="4">Secreted protein</fullName>
    </recommendedName>
</protein>
<evidence type="ECO:0000256" key="1">
    <source>
        <dbReference type="SAM" id="SignalP"/>
    </source>
</evidence>
<evidence type="ECO:0000313" key="3">
    <source>
        <dbReference type="Proteomes" id="UP001451303"/>
    </source>
</evidence>
<accession>A0ABR3DDB5</accession>
<evidence type="ECO:0008006" key="4">
    <source>
        <dbReference type="Google" id="ProtNLM"/>
    </source>
</evidence>